<keyword evidence="2" id="KW-1185">Reference proteome</keyword>
<evidence type="ECO:0000313" key="2">
    <source>
        <dbReference type="Proteomes" id="UP001304769"/>
    </source>
</evidence>
<evidence type="ECO:0000313" key="1">
    <source>
        <dbReference type="EMBL" id="MEA5456721.1"/>
    </source>
</evidence>
<name>A0ABU5TAJ9_9MICC</name>
<proteinExistence type="predicted"/>
<comment type="caution">
    <text evidence="1">The sequence shown here is derived from an EMBL/GenBank/DDBJ whole genome shotgun (WGS) entry which is preliminary data.</text>
</comment>
<sequence>MDPRPFAPASVRVTAFDGLSPQEIRAKLEAEVPLAKAVIRQSDFTSTLDLWDEAVDEMRATGTLDLADDVVVLLAALADPDAPMCITARSVAAGIPISSLAPYFCGDPSVTPDWGRAKAANAALDILACAAEGTPLAAGPLAVKAHLAWLAGAGRNCRRLEEMASDADPRESTVTFFSRQLNKAQGMSGWAREPRTAYPRH</sequence>
<reference evidence="1 2" key="1">
    <citation type="submission" date="2023-12" db="EMBL/GenBank/DDBJ databases">
        <title>Sinomonas terricola sp. nov, isolated from litchi orchard soil in Guangdong, PR China.</title>
        <authorList>
            <person name="Jiaxin W."/>
            <person name="Yang Z."/>
            <person name="Honghui Z."/>
        </authorList>
    </citation>
    <scope>NUCLEOTIDE SEQUENCE [LARGE SCALE GENOMIC DNA]</scope>
    <source>
        <strain evidence="1 2">JGH33</strain>
    </source>
</reference>
<accession>A0ABU5TAJ9</accession>
<organism evidence="1 2">
    <name type="scientific">Sinomonas terricola</name>
    <dbReference type="NCBI Taxonomy" id="3110330"/>
    <lineage>
        <taxon>Bacteria</taxon>
        <taxon>Bacillati</taxon>
        <taxon>Actinomycetota</taxon>
        <taxon>Actinomycetes</taxon>
        <taxon>Micrococcales</taxon>
        <taxon>Micrococcaceae</taxon>
        <taxon>Sinomonas</taxon>
    </lineage>
</organism>
<dbReference type="EMBL" id="JAYGGQ010000017">
    <property type="protein sequence ID" value="MEA5456721.1"/>
    <property type="molecule type" value="Genomic_DNA"/>
</dbReference>
<protein>
    <submittedName>
        <fullName evidence="1">Uncharacterized protein</fullName>
    </submittedName>
</protein>
<gene>
    <name evidence="1" type="ORF">SPF06_18515</name>
</gene>
<dbReference type="Proteomes" id="UP001304769">
    <property type="component" value="Unassembled WGS sequence"/>
</dbReference>